<evidence type="ECO:0000313" key="2">
    <source>
        <dbReference type="EMBL" id="CAL8074442.1"/>
    </source>
</evidence>
<feature type="compositionally biased region" description="Polar residues" evidence="1">
    <location>
        <begin position="175"/>
        <end position="187"/>
    </location>
</feature>
<feature type="region of interest" description="Disordered" evidence="1">
    <location>
        <begin position="1"/>
        <end position="114"/>
    </location>
</feature>
<comment type="caution">
    <text evidence="2">The sequence shown here is derived from an EMBL/GenBank/DDBJ whole genome shotgun (WGS) entry which is preliminary data.</text>
</comment>
<feature type="compositionally biased region" description="Polar residues" evidence="1">
    <location>
        <begin position="103"/>
        <end position="112"/>
    </location>
</feature>
<accession>A0ABP1PXK1</accession>
<reference evidence="2 3" key="1">
    <citation type="submission" date="2024-08" db="EMBL/GenBank/DDBJ databases">
        <authorList>
            <person name="Cucini C."/>
            <person name="Frati F."/>
        </authorList>
    </citation>
    <scope>NUCLEOTIDE SEQUENCE [LARGE SCALE GENOMIC DNA]</scope>
</reference>
<proteinExistence type="predicted"/>
<feature type="region of interest" description="Disordered" evidence="1">
    <location>
        <begin position="135"/>
        <end position="158"/>
    </location>
</feature>
<evidence type="ECO:0000313" key="3">
    <source>
        <dbReference type="Proteomes" id="UP001642540"/>
    </source>
</evidence>
<feature type="compositionally biased region" description="Basic and acidic residues" evidence="1">
    <location>
        <begin position="195"/>
        <end position="218"/>
    </location>
</feature>
<feature type="region of interest" description="Disordered" evidence="1">
    <location>
        <begin position="172"/>
        <end position="224"/>
    </location>
</feature>
<gene>
    <name evidence="2" type="ORF">ODALV1_LOCUS2888</name>
</gene>
<organism evidence="2 3">
    <name type="scientific">Orchesella dallaii</name>
    <dbReference type="NCBI Taxonomy" id="48710"/>
    <lineage>
        <taxon>Eukaryota</taxon>
        <taxon>Metazoa</taxon>
        <taxon>Ecdysozoa</taxon>
        <taxon>Arthropoda</taxon>
        <taxon>Hexapoda</taxon>
        <taxon>Collembola</taxon>
        <taxon>Entomobryomorpha</taxon>
        <taxon>Entomobryoidea</taxon>
        <taxon>Orchesellidae</taxon>
        <taxon>Orchesellinae</taxon>
        <taxon>Orchesella</taxon>
    </lineage>
</organism>
<evidence type="ECO:0000256" key="1">
    <source>
        <dbReference type="SAM" id="MobiDB-lite"/>
    </source>
</evidence>
<feature type="compositionally biased region" description="Low complexity" evidence="1">
    <location>
        <begin position="50"/>
        <end position="66"/>
    </location>
</feature>
<dbReference type="EMBL" id="CAXLJM020000007">
    <property type="protein sequence ID" value="CAL8074442.1"/>
    <property type="molecule type" value="Genomic_DNA"/>
</dbReference>
<sequence length="224" mass="25179">MDPRTHWRSPSFSGGGGRSPYPRQPRYRGGNGGGFGSPRHFSPQWQHRNPSPYRYQSQQRSPYSPQIGGPYEQHPFATSTPAHGSPRRPFFRGGGRFNKRQPFGSSMNQSSSDDIENWISPEMWSDPWRYLTTAESDRDEASTSLLVTSRSEMETGTKFAESDFDITDSVVAGSNPYSESSNRNISLVSAEDSEMDTKGQEPDERIHSEMESVLKSENSDQLLT</sequence>
<keyword evidence="3" id="KW-1185">Reference proteome</keyword>
<dbReference type="Proteomes" id="UP001642540">
    <property type="component" value="Unassembled WGS sequence"/>
</dbReference>
<name>A0ABP1PXK1_9HEXA</name>
<protein>
    <submittedName>
        <fullName evidence="2">Uncharacterized protein</fullName>
    </submittedName>
</protein>